<dbReference type="RefSeq" id="WP_006945883.1">
    <property type="nucleotide sequence ID" value="NZ_CP023714.1"/>
</dbReference>
<evidence type="ECO:0000313" key="1">
    <source>
        <dbReference type="EMBL" id="CDZ87341.1"/>
    </source>
</evidence>
<evidence type="ECO:0000313" key="2">
    <source>
        <dbReference type="Proteomes" id="UP000042997"/>
    </source>
</evidence>
<sequence length="138" mass="15117">MKGSKLGRAAVALAAPLALMTGLAPTASAVDPYPYGSWSVSVRENTITVKFIYYRAPEADYPHYCNAVIDEIPLVKSAKIYYADYETVKFDNVPDGDYTVRSDCQDDDHVYRSVGSIDVSIPGPAQTRFVGSHHFSFG</sequence>
<name>A0A098BHZ0_9NOCA</name>
<dbReference type="AlphaFoldDB" id="A0A098BHZ0"/>
<organism evidence="1 2">
    <name type="scientific">Rhodococcus ruber</name>
    <dbReference type="NCBI Taxonomy" id="1830"/>
    <lineage>
        <taxon>Bacteria</taxon>
        <taxon>Bacillati</taxon>
        <taxon>Actinomycetota</taxon>
        <taxon>Actinomycetes</taxon>
        <taxon>Mycobacteriales</taxon>
        <taxon>Nocardiaceae</taxon>
        <taxon>Rhodococcus</taxon>
    </lineage>
</organism>
<protein>
    <submittedName>
        <fullName evidence="1">Uncharacterized protein</fullName>
    </submittedName>
</protein>
<accession>A0A098BHZ0</accession>
<reference evidence="1 2" key="1">
    <citation type="journal article" date="2014" name="Genome Announc.">
        <title>Draft Genome Sequence of Propane- and Butane-Oxidizing Actinobacterium Rhodococcus ruber IEGM 231.</title>
        <authorList>
            <person name="Ivshina I.B."/>
            <person name="Kuyukina M.S."/>
            <person name="Krivoruchko A.V."/>
            <person name="Barbe V."/>
            <person name="Fischer C."/>
        </authorList>
    </citation>
    <scope>NUCLEOTIDE SEQUENCE [LARGE SCALE GENOMIC DNA]</scope>
</reference>
<dbReference type="Proteomes" id="UP000042997">
    <property type="component" value="Unassembled WGS sequence"/>
</dbReference>
<dbReference type="OrthoDB" id="9908683at2"/>
<dbReference type="eggNOG" id="ENOG5031F6G">
    <property type="taxonomic scope" value="Bacteria"/>
</dbReference>
<proteinExistence type="predicted"/>
<dbReference type="EMBL" id="CCSD01000032">
    <property type="protein sequence ID" value="CDZ87341.1"/>
    <property type="molecule type" value="Genomic_DNA"/>
</dbReference>
<gene>
    <name evidence="1" type="ORF">RHRU231_230169</name>
</gene>